<feature type="domain" description="ATPase AAA-type core" evidence="1">
    <location>
        <begin position="47"/>
        <end position="330"/>
    </location>
</feature>
<accession>A0A917WP25</accession>
<dbReference type="InterPro" id="IPR003959">
    <property type="entry name" value="ATPase_AAA_core"/>
</dbReference>
<dbReference type="GO" id="GO:0005524">
    <property type="term" value="F:ATP binding"/>
    <property type="evidence" value="ECO:0007669"/>
    <property type="project" value="InterPro"/>
</dbReference>
<dbReference type="RefSeq" id="WP_190249343.1">
    <property type="nucleotide sequence ID" value="NZ_BMPI01000007.1"/>
</dbReference>
<dbReference type="AlphaFoldDB" id="A0A917WP25"/>
<evidence type="ECO:0000313" key="2">
    <source>
        <dbReference type="EMBL" id="GGM17782.1"/>
    </source>
</evidence>
<organism evidence="2 3">
    <name type="scientific">Dactylosporangium sucinum</name>
    <dbReference type="NCBI Taxonomy" id="1424081"/>
    <lineage>
        <taxon>Bacteria</taxon>
        <taxon>Bacillati</taxon>
        <taxon>Actinomycetota</taxon>
        <taxon>Actinomycetes</taxon>
        <taxon>Micromonosporales</taxon>
        <taxon>Micromonosporaceae</taxon>
        <taxon>Dactylosporangium</taxon>
    </lineage>
</organism>
<keyword evidence="3" id="KW-1185">Reference proteome</keyword>
<evidence type="ECO:0000313" key="3">
    <source>
        <dbReference type="Proteomes" id="UP000642070"/>
    </source>
</evidence>
<dbReference type="PANTHER" id="PTHR40396:SF1">
    <property type="entry name" value="ATPASE AAA-TYPE CORE DOMAIN-CONTAINING PROTEIN"/>
    <property type="match status" value="1"/>
</dbReference>
<dbReference type="CDD" id="cd00267">
    <property type="entry name" value="ABC_ATPase"/>
    <property type="match status" value="1"/>
</dbReference>
<dbReference type="SUPFAM" id="SSF52540">
    <property type="entry name" value="P-loop containing nucleoside triphosphate hydrolases"/>
    <property type="match status" value="1"/>
</dbReference>
<dbReference type="Pfam" id="PF13304">
    <property type="entry name" value="AAA_21"/>
    <property type="match status" value="1"/>
</dbReference>
<reference evidence="2" key="1">
    <citation type="journal article" date="2014" name="Int. J. Syst. Evol. Microbiol.">
        <title>Complete genome sequence of Corynebacterium casei LMG S-19264T (=DSM 44701T), isolated from a smear-ripened cheese.</title>
        <authorList>
            <consortium name="US DOE Joint Genome Institute (JGI-PGF)"/>
            <person name="Walter F."/>
            <person name="Albersmeier A."/>
            <person name="Kalinowski J."/>
            <person name="Ruckert C."/>
        </authorList>
    </citation>
    <scope>NUCLEOTIDE SEQUENCE</scope>
    <source>
        <strain evidence="2">JCM 19831</strain>
    </source>
</reference>
<gene>
    <name evidence="2" type="ORF">GCM10007977_018750</name>
</gene>
<dbReference type="GO" id="GO:0016887">
    <property type="term" value="F:ATP hydrolysis activity"/>
    <property type="evidence" value="ECO:0007669"/>
    <property type="project" value="InterPro"/>
</dbReference>
<dbReference type="PANTHER" id="PTHR40396">
    <property type="entry name" value="ATPASE-LIKE PROTEIN"/>
    <property type="match status" value="1"/>
</dbReference>
<comment type="caution">
    <text evidence="2">The sequence shown here is derived from an EMBL/GenBank/DDBJ whole genome shotgun (WGS) entry which is preliminary data.</text>
</comment>
<reference evidence="2" key="2">
    <citation type="submission" date="2020-09" db="EMBL/GenBank/DDBJ databases">
        <authorList>
            <person name="Sun Q."/>
            <person name="Ohkuma M."/>
        </authorList>
    </citation>
    <scope>NUCLEOTIDE SEQUENCE</scope>
    <source>
        <strain evidence="2">JCM 19831</strain>
    </source>
</reference>
<name>A0A917WP25_9ACTN</name>
<evidence type="ECO:0000259" key="1">
    <source>
        <dbReference type="Pfam" id="PF13304"/>
    </source>
</evidence>
<sequence>MLLRFLAENHRSIDGPVELSMIAVDEDRPAARGFELLNERVLTVGGIYGANASGKSNVLAALAWLSTFVALSLRSWEDVIPREPFRFAGGPSRSSRYEIDLMVHGVRHAYQVELDDSAVLFEGLYGYPKKLRRALFEREGGTISFRRGLGSISGTRELLTPTTLALSAAMRFDEPEVRAFGRALAGTRVLGLRGRRIVGNDGLVPTEELVLAGGDGPGVVLDLLRFADLGIDDLRLDTSATPNEVRFVHRVADQEVPFTLEDESQGTRNWYALIGSVVQALRNGRLLLLDEIDAGLHSRLSAKLVELFQDPETNPAGAQLVFTTHDTSLLGHLNRDEVWLTEKGPDAATRLTALAEYGGERVRRSVNLERAYLQGRFGAVPELDQHLLRRALGLAAEVA</sequence>
<proteinExistence type="predicted"/>
<dbReference type="EMBL" id="BMPI01000007">
    <property type="protein sequence ID" value="GGM17782.1"/>
    <property type="molecule type" value="Genomic_DNA"/>
</dbReference>
<dbReference type="Proteomes" id="UP000642070">
    <property type="component" value="Unassembled WGS sequence"/>
</dbReference>
<dbReference type="Gene3D" id="3.40.50.300">
    <property type="entry name" value="P-loop containing nucleotide triphosphate hydrolases"/>
    <property type="match status" value="1"/>
</dbReference>
<protein>
    <recommendedName>
        <fullName evidence="1">ATPase AAA-type core domain-containing protein</fullName>
    </recommendedName>
</protein>
<dbReference type="InterPro" id="IPR027417">
    <property type="entry name" value="P-loop_NTPase"/>
</dbReference>